<feature type="transmembrane region" description="Helical" evidence="8">
    <location>
        <begin position="1064"/>
        <end position="1083"/>
    </location>
</feature>
<evidence type="ECO:0000313" key="11">
    <source>
        <dbReference type="Proteomes" id="UP001642540"/>
    </source>
</evidence>
<dbReference type="PROSITE" id="PS00211">
    <property type="entry name" value="ABC_TRANSPORTER_1"/>
    <property type="match status" value="1"/>
</dbReference>
<evidence type="ECO:0000256" key="2">
    <source>
        <dbReference type="ARBA" id="ARBA00022692"/>
    </source>
</evidence>
<keyword evidence="4" id="KW-0067">ATP-binding</keyword>
<feature type="domain" description="ABC transporter" evidence="9">
    <location>
        <begin position="524"/>
        <end position="761"/>
    </location>
</feature>
<gene>
    <name evidence="10" type="ORF">ODALV1_LOCUS7518</name>
</gene>
<organism evidence="10 11">
    <name type="scientific">Orchesella dallaii</name>
    <dbReference type="NCBI Taxonomy" id="48710"/>
    <lineage>
        <taxon>Eukaryota</taxon>
        <taxon>Metazoa</taxon>
        <taxon>Ecdysozoa</taxon>
        <taxon>Arthropoda</taxon>
        <taxon>Hexapoda</taxon>
        <taxon>Collembola</taxon>
        <taxon>Entomobryomorpha</taxon>
        <taxon>Entomobryoidea</taxon>
        <taxon>Orchesellidae</taxon>
        <taxon>Orchesellinae</taxon>
        <taxon>Orchesella</taxon>
    </lineage>
</organism>
<evidence type="ECO:0000256" key="8">
    <source>
        <dbReference type="SAM" id="Phobius"/>
    </source>
</evidence>
<feature type="transmembrane region" description="Helical" evidence="8">
    <location>
        <begin position="1104"/>
        <end position="1132"/>
    </location>
</feature>
<keyword evidence="5 8" id="KW-1133">Transmembrane helix</keyword>
<dbReference type="Proteomes" id="UP001642540">
    <property type="component" value="Unassembled WGS sequence"/>
</dbReference>
<keyword evidence="11" id="KW-1185">Reference proteome</keyword>
<dbReference type="Pfam" id="PF12698">
    <property type="entry name" value="ABC2_membrane_3"/>
    <property type="match status" value="2"/>
</dbReference>
<feature type="transmembrane region" description="Helical" evidence="8">
    <location>
        <begin position="1209"/>
        <end position="1232"/>
    </location>
</feature>
<reference evidence="10 11" key="1">
    <citation type="submission" date="2024-08" db="EMBL/GenBank/DDBJ databases">
        <authorList>
            <person name="Cucini C."/>
            <person name="Frati F."/>
        </authorList>
    </citation>
    <scope>NUCLEOTIDE SEQUENCE [LARGE SCALE GENOMIC DNA]</scope>
</reference>
<feature type="transmembrane region" description="Helical" evidence="8">
    <location>
        <begin position="909"/>
        <end position="928"/>
    </location>
</feature>
<evidence type="ECO:0000256" key="5">
    <source>
        <dbReference type="ARBA" id="ARBA00022989"/>
    </source>
</evidence>
<feature type="transmembrane region" description="Helical" evidence="8">
    <location>
        <begin position="263"/>
        <end position="283"/>
    </location>
</feature>
<protein>
    <recommendedName>
        <fullName evidence="9">ABC transporter domain-containing protein</fullName>
    </recommendedName>
</protein>
<dbReference type="InterPro" id="IPR026082">
    <property type="entry name" value="ABCA"/>
</dbReference>
<keyword evidence="3" id="KW-0547">Nucleotide-binding</keyword>
<dbReference type="InterPro" id="IPR003593">
    <property type="entry name" value="AAA+_ATPase"/>
</dbReference>
<dbReference type="InterPro" id="IPR056264">
    <property type="entry name" value="R2_ABCA1-4-like"/>
</dbReference>
<dbReference type="InterPro" id="IPR003439">
    <property type="entry name" value="ABC_transporter-like_ATP-bd"/>
</dbReference>
<keyword evidence="6 8" id="KW-0472">Membrane</keyword>
<feature type="transmembrane region" description="Helical" evidence="8">
    <location>
        <begin position="1258"/>
        <end position="1279"/>
    </location>
</feature>
<comment type="caution">
    <text evidence="10">The sequence shown here is derived from an EMBL/GenBank/DDBJ whole genome shotgun (WGS) entry which is preliminary data.</text>
</comment>
<feature type="transmembrane region" description="Helical" evidence="8">
    <location>
        <begin position="332"/>
        <end position="359"/>
    </location>
</feature>
<feature type="region of interest" description="Disordered" evidence="7">
    <location>
        <begin position="1306"/>
        <end position="1330"/>
    </location>
</feature>
<evidence type="ECO:0000256" key="6">
    <source>
        <dbReference type="ARBA" id="ARBA00023136"/>
    </source>
</evidence>
<feature type="transmembrane region" description="Helical" evidence="8">
    <location>
        <begin position="41"/>
        <end position="59"/>
    </location>
</feature>
<feature type="transmembrane region" description="Helical" evidence="8">
    <location>
        <begin position="438"/>
        <end position="459"/>
    </location>
</feature>
<dbReference type="InterPro" id="IPR017871">
    <property type="entry name" value="ABC_transporter-like_CS"/>
</dbReference>
<evidence type="ECO:0000313" key="10">
    <source>
        <dbReference type="EMBL" id="CAL8089984.1"/>
    </source>
</evidence>
<feature type="transmembrane region" description="Helical" evidence="8">
    <location>
        <begin position="304"/>
        <end position="326"/>
    </location>
</feature>
<sequence length="1689" mass="187764">MAEGDEDIQRFPNGVVGFWSQTRLLIEKNWKCRLRTNKKKLIGEIFFPVLYLLLLSFLVRIQPQTEYPAQTEPDSQPMNILQGLKLDTWGGNERVISVVPNTTETQLLCEMIQTIWRDKGMNPPELSFNYYSTVKELEDAHNMESGLDIAVVFTETSNKTSFNYTIMYDASTSRSPPRTSQTTTALSTCRSNSGRLLELPATCPVNGYFYSGFLALQYLVDQAILATSAASSGSAVNIPDVYMQNYPKQEFREGMAPFLRAVIPLYSVMPMAQMINSLLVLIVTEKEDRIKDGFRMIGVSDGAYWLSWFSFYSVIIGILSFLYTLVMHVTHVLYHINGLLLFLIFFLFGLSIITFAFALTPFFHKPKTAGIVGTLIMQCCGMLFMLQTFLQSTDSFLIPLRIISSVAFTTALEEACAYEYIGGIGFSDLYPSGRGARILYSLIFICFDIIFYALIAVYLDNVIPNEYGARKHPLFCFKWSFWSGRNEKSDGYRRSSLSEEVIDYNKDDPNVERVPPSMIGKEAIRINNVHKTYTSMFGSTSVHAVKGISLDIYKGQITAILGKNGAGKSTLFSIITGLVPPTKGTSVVFGMDTSDPCDLDKLRKITGVCLQSDLHFASLTVAEHLELYGKLRGLKGDTLSQEVACILEELKLTEKASTSASNLSGGQKRKLSVGIALVGDPKIILLDEPSAGVDPVSRRHLWSLLKRKKEGRVILLTTHFLDEADFLADRKAVIHNGVLKCHGSSLFLKNRFGVGYHLTIETEGKFQIDHCDSIVLKWAPDALVSKKVIGKEIKYCLPHSEVHVFADLFSDLESLMAVPNSPFKSYGVSMTTLEEVFLKISSDTWEERHNTSAPASNGLTDDRIENDNGTIGEECNLIPEHSEMNISFLDSMKTLCLLRIRRLIRSPQSMFFMLVMPSLLVAGGLALMRSQELVLNDSLLSFDDPKAIYSEGSQLRVAISENSSPEVSNFLRKEGFNTLQYSGIYSDLLNPNFVDPGTMAAVNSSETAGSSTNMRINGTFLHSPPLMLSMLSRYYQKKSSENITISANTNPFAAKRNIFDTSSLYAAFLIGPSFTFPAVGMVMELVKDREIRARNHLRVNGVSFGLYFASVFFVFGLLSVIVTAMQIGLIYIYALPAFMNPYALIVSVGLFLVFIPSCLLFSTVVSYFFDHLESAQSIFSPITSWSGTICGIAIIIMDGVSAVSGSKHVLITHGVFSALNIFYIPFGIFYWINKKYIICSILDKCDELSFSDYLSPEIVIMAVCLVIQIPVFAVLVFVADIVKNEGSVDSAIRAIFMKNASRIHASNSDGDGVVDPESHASAAADDSDVTSEKTRVTNILNGSDPIDNSVVLVQNLKKTYRPNVKLRDRCKKHENEGHQALKGINFLVEKGEVFGLLGHNGAGKTTAMRIIIAEEGADAGRVRLCGTDIHSSYSNAFLNLGYCAQHDPLWENITLREHLELYSVVRGIPKERRKRLINHFLIGLQIEEHADKKAAELSGGTKRKLSYGISMLGAPKIVLLDEPSTGMDPQSKRFLWNTVLGTFKDSRGAILTTHSMEEAEILCTRIAILAKGSFICIGSPQHLKSKYGTGYTLEIKLKSDSGDVADNSSMENRFAFVKDHFPDCKVNEIFDDKAVFSLTTASVQSISRTFSLLEQLKTQFDIEEYSFSQTTLEQIFLLFAKENDDPDNE</sequence>
<dbReference type="CDD" id="cd03263">
    <property type="entry name" value="ABC_subfamily_A"/>
    <property type="match status" value="2"/>
</dbReference>
<dbReference type="PROSITE" id="PS50893">
    <property type="entry name" value="ABC_TRANSPORTER_2"/>
    <property type="match status" value="2"/>
</dbReference>
<feature type="transmembrane region" description="Helical" evidence="8">
    <location>
        <begin position="371"/>
        <end position="390"/>
    </location>
</feature>
<comment type="subcellular location">
    <subcellularLocation>
        <location evidence="1">Membrane</location>
        <topology evidence="1">Multi-pass membrane protein</topology>
    </subcellularLocation>
</comment>
<dbReference type="PANTHER" id="PTHR19229">
    <property type="entry name" value="ATP-BINDING CASSETTE TRANSPORTER SUBFAMILY A ABCA"/>
    <property type="match status" value="1"/>
</dbReference>
<evidence type="ECO:0000256" key="7">
    <source>
        <dbReference type="SAM" id="MobiDB-lite"/>
    </source>
</evidence>
<dbReference type="InterPro" id="IPR027417">
    <property type="entry name" value="P-loop_NTPase"/>
</dbReference>
<dbReference type="SUPFAM" id="SSF52540">
    <property type="entry name" value="P-loop containing nucleoside triphosphate hydrolases"/>
    <property type="match status" value="2"/>
</dbReference>
<accession>A0ABP1Q9Q9</accession>
<feature type="transmembrane region" description="Helical" evidence="8">
    <location>
        <begin position="1178"/>
        <end position="1197"/>
    </location>
</feature>
<feature type="transmembrane region" description="Helical" evidence="8">
    <location>
        <begin position="1144"/>
        <end position="1169"/>
    </location>
</feature>
<dbReference type="PANTHER" id="PTHR19229:SF209">
    <property type="entry name" value="ATP-BINDING CASSETTE SUB-FAMILY A MEMBER 5 ISOFORM X1"/>
    <property type="match status" value="1"/>
</dbReference>
<dbReference type="EMBL" id="CAXLJM020000024">
    <property type="protein sequence ID" value="CAL8089984.1"/>
    <property type="molecule type" value="Genomic_DNA"/>
</dbReference>
<evidence type="ECO:0000256" key="1">
    <source>
        <dbReference type="ARBA" id="ARBA00004141"/>
    </source>
</evidence>
<evidence type="ECO:0000256" key="4">
    <source>
        <dbReference type="ARBA" id="ARBA00022840"/>
    </source>
</evidence>
<name>A0ABP1Q9Q9_9HEXA</name>
<evidence type="ECO:0000256" key="3">
    <source>
        <dbReference type="ARBA" id="ARBA00022741"/>
    </source>
</evidence>
<feature type="domain" description="ABC transporter" evidence="9">
    <location>
        <begin position="1364"/>
        <end position="1596"/>
    </location>
</feature>
<dbReference type="Pfam" id="PF23321">
    <property type="entry name" value="R1_ABCA1"/>
    <property type="match status" value="1"/>
</dbReference>
<dbReference type="Pfam" id="PF00005">
    <property type="entry name" value="ABC_tran"/>
    <property type="match status" value="2"/>
</dbReference>
<dbReference type="Gene3D" id="3.40.50.300">
    <property type="entry name" value="P-loop containing nucleotide triphosphate hydrolases"/>
    <property type="match status" value="2"/>
</dbReference>
<dbReference type="SMART" id="SM00382">
    <property type="entry name" value="AAA"/>
    <property type="match status" value="2"/>
</dbReference>
<proteinExistence type="predicted"/>
<dbReference type="InterPro" id="IPR013525">
    <property type="entry name" value="ABC2_TM"/>
</dbReference>
<evidence type="ECO:0000259" key="9">
    <source>
        <dbReference type="PROSITE" id="PS50893"/>
    </source>
</evidence>
<keyword evidence="2 8" id="KW-0812">Transmembrane</keyword>